<dbReference type="InterPro" id="IPR018060">
    <property type="entry name" value="HTH_AraC"/>
</dbReference>
<dbReference type="InterPro" id="IPR032687">
    <property type="entry name" value="AraC-type_N"/>
</dbReference>
<reference evidence="5 6" key="1">
    <citation type="submission" date="2019-09" db="EMBL/GenBank/DDBJ databases">
        <authorList>
            <person name="Chen X.-Y."/>
        </authorList>
    </citation>
    <scope>NUCLEOTIDE SEQUENCE [LARGE SCALE GENOMIC DNA]</scope>
    <source>
        <strain evidence="5 6">NY5</strain>
    </source>
</reference>
<dbReference type="PROSITE" id="PS01124">
    <property type="entry name" value="HTH_ARAC_FAMILY_2"/>
    <property type="match status" value="1"/>
</dbReference>
<dbReference type="Pfam" id="PF12625">
    <property type="entry name" value="Arabinose_bd"/>
    <property type="match status" value="1"/>
</dbReference>
<keyword evidence="6" id="KW-1185">Reference proteome</keyword>
<dbReference type="AlphaFoldDB" id="A0A5B0WYB3"/>
<dbReference type="EMBL" id="VTUX01000004">
    <property type="protein sequence ID" value="KAA1191976.1"/>
    <property type="molecule type" value="Genomic_DNA"/>
</dbReference>
<accession>A0A5B0WYB3</accession>
<dbReference type="Pfam" id="PF12833">
    <property type="entry name" value="HTH_18"/>
    <property type="match status" value="1"/>
</dbReference>
<dbReference type="PANTHER" id="PTHR47894">
    <property type="entry name" value="HTH-TYPE TRANSCRIPTIONAL REGULATOR GADX"/>
    <property type="match status" value="1"/>
</dbReference>
<dbReference type="RefSeq" id="WP_149611412.1">
    <property type="nucleotide sequence ID" value="NZ_VTUX01000004.1"/>
</dbReference>
<keyword evidence="1" id="KW-0805">Transcription regulation</keyword>
<dbReference type="InterPro" id="IPR018062">
    <property type="entry name" value="HTH_AraC-typ_CS"/>
</dbReference>
<dbReference type="GO" id="GO:0003700">
    <property type="term" value="F:DNA-binding transcription factor activity"/>
    <property type="evidence" value="ECO:0007669"/>
    <property type="project" value="InterPro"/>
</dbReference>
<dbReference type="PROSITE" id="PS00041">
    <property type="entry name" value="HTH_ARAC_FAMILY_1"/>
    <property type="match status" value="1"/>
</dbReference>
<evidence type="ECO:0000259" key="4">
    <source>
        <dbReference type="PROSITE" id="PS01124"/>
    </source>
</evidence>
<dbReference type="InterPro" id="IPR020449">
    <property type="entry name" value="Tscrpt_reg_AraC-type_HTH"/>
</dbReference>
<feature type="domain" description="HTH araC/xylS-type" evidence="4">
    <location>
        <begin position="236"/>
        <end position="334"/>
    </location>
</feature>
<keyword evidence="2" id="KW-0238">DNA-binding</keyword>
<dbReference type="SMART" id="SM00342">
    <property type="entry name" value="HTH_ARAC"/>
    <property type="match status" value="1"/>
</dbReference>
<name>A0A5B0WYB3_9GAMM</name>
<evidence type="ECO:0000256" key="1">
    <source>
        <dbReference type="ARBA" id="ARBA00023015"/>
    </source>
</evidence>
<dbReference type="Proteomes" id="UP000323708">
    <property type="component" value="Unassembled WGS sequence"/>
</dbReference>
<sequence length="340" mass="37454">MPHFAKDKFQLPMVRLDLATLFLEAALAAGNDVRNVLAPFGLTPAQFRDHNQFVTAPTMYDVVEGLAELTDDPHCGVHLGEALDPLSWSPLAEATRMAHSVGDLLLRFSIGAHKDASSVEFRLETRGSRTTFAEHRLTDGGRLPRHNDGFGAAYLIGILRAALGRNWVGNQVIAGVCDPAVFPPDYHGIKLAQTDTRGFSVSFPSAWLLLEPQLYQPAGKSAPALPHSQAPEDTLLALHYILEAHLHEPRLDTARVAQLAGVSKRTLVRRLSELDTSFKSELDQLRLIRAKTMLREGAQSITQVAANLGYTDASVFTRAFKRWTGQTPRAFQGDFNRDEI</sequence>
<evidence type="ECO:0000256" key="3">
    <source>
        <dbReference type="ARBA" id="ARBA00023163"/>
    </source>
</evidence>
<protein>
    <submittedName>
        <fullName evidence="5">AraC family transcriptional regulator</fullName>
    </submittedName>
</protein>
<evidence type="ECO:0000256" key="2">
    <source>
        <dbReference type="ARBA" id="ARBA00023125"/>
    </source>
</evidence>
<dbReference type="InterPro" id="IPR009057">
    <property type="entry name" value="Homeodomain-like_sf"/>
</dbReference>
<gene>
    <name evidence="5" type="ORF">F0M18_10670</name>
</gene>
<evidence type="ECO:0000313" key="5">
    <source>
        <dbReference type="EMBL" id="KAA1191976.1"/>
    </source>
</evidence>
<dbReference type="GO" id="GO:0000976">
    <property type="term" value="F:transcription cis-regulatory region binding"/>
    <property type="evidence" value="ECO:0007669"/>
    <property type="project" value="TreeGrafter"/>
</dbReference>
<dbReference type="SUPFAM" id="SSF46689">
    <property type="entry name" value="Homeodomain-like"/>
    <property type="match status" value="1"/>
</dbReference>
<keyword evidence="3" id="KW-0804">Transcription</keyword>
<evidence type="ECO:0000313" key="6">
    <source>
        <dbReference type="Proteomes" id="UP000323708"/>
    </source>
</evidence>
<dbReference type="PRINTS" id="PR00032">
    <property type="entry name" value="HTHARAC"/>
</dbReference>
<proteinExistence type="predicted"/>
<dbReference type="Gene3D" id="1.10.10.60">
    <property type="entry name" value="Homeodomain-like"/>
    <property type="match status" value="1"/>
</dbReference>
<dbReference type="GO" id="GO:0005829">
    <property type="term" value="C:cytosol"/>
    <property type="evidence" value="ECO:0007669"/>
    <property type="project" value="TreeGrafter"/>
</dbReference>
<organism evidence="5 6">
    <name type="scientific">Pseudohalioglobus sediminis</name>
    <dbReference type="NCBI Taxonomy" id="2606449"/>
    <lineage>
        <taxon>Bacteria</taxon>
        <taxon>Pseudomonadati</taxon>
        <taxon>Pseudomonadota</taxon>
        <taxon>Gammaproteobacteria</taxon>
        <taxon>Cellvibrionales</taxon>
        <taxon>Halieaceae</taxon>
        <taxon>Pseudohalioglobus</taxon>
    </lineage>
</organism>
<comment type="caution">
    <text evidence="5">The sequence shown here is derived from an EMBL/GenBank/DDBJ whole genome shotgun (WGS) entry which is preliminary data.</text>
</comment>
<dbReference type="PANTHER" id="PTHR47894:SF1">
    <property type="entry name" value="HTH-TYPE TRANSCRIPTIONAL REGULATOR VQSM"/>
    <property type="match status" value="1"/>
</dbReference>